<sequence>MWQGAARIKPATQHGGVSVSSTFKDEGCVSGVCSRTEFLACAGFNNYEIKSITKGELEPAGQQKKGQNSPNFKRTVKGKITKPIIRKWNATKSSPEKVCSKIESRAR</sequence>
<keyword evidence="3" id="KW-1185">Reference proteome</keyword>
<dbReference type="AlphaFoldDB" id="A0A4Y2URC6"/>
<gene>
    <name evidence="2" type="ORF">AVEN_121531_1</name>
</gene>
<protein>
    <submittedName>
        <fullName evidence="2">Uncharacterized protein</fullName>
    </submittedName>
</protein>
<dbReference type="Proteomes" id="UP000499080">
    <property type="component" value="Unassembled WGS sequence"/>
</dbReference>
<dbReference type="EMBL" id="BGPR01039610">
    <property type="protein sequence ID" value="GBO15599.1"/>
    <property type="molecule type" value="Genomic_DNA"/>
</dbReference>
<name>A0A4Y2URC6_ARAVE</name>
<comment type="caution">
    <text evidence="2">The sequence shown here is derived from an EMBL/GenBank/DDBJ whole genome shotgun (WGS) entry which is preliminary data.</text>
</comment>
<evidence type="ECO:0000256" key="1">
    <source>
        <dbReference type="SAM" id="MobiDB-lite"/>
    </source>
</evidence>
<reference evidence="2 3" key="1">
    <citation type="journal article" date="2019" name="Sci. Rep.">
        <title>Orb-weaving spider Araneus ventricosus genome elucidates the spidroin gene catalogue.</title>
        <authorList>
            <person name="Kono N."/>
            <person name="Nakamura H."/>
            <person name="Ohtoshi R."/>
            <person name="Moran D.A.P."/>
            <person name="Shinohara A."/>
            <person name="Yoshida Y."/>
            <person name="Fujiwara M."/>
            <person name="Mori M."/>
            <person name="Tomita M."/>
            <person name="Arakawa K."/>
        </authorList>
    </citation>
    <scope>NUCLEOTIDE SEQUENCE [LARGE SCALE GENOMIC DNA]</scope>
</reference>
<evidence type="ECO:0000313" key="3">
    <source>
        <dbReference type="Proteomes" id="UP000499080"/>
    </source>
</evidence>
<feature type="region of interest" description="Disordered" evidence="1">
    <location>
        <begin position="56"/>
        <end position="78"/>
    </location>
</feature>
<accession>A0A4Y2URC6</accession>
<organism evidence="2 3">
    <name type="scientific">Araneus ventricosus</name>
    <name type="common">Orbweaver spider</name>
    <name type="synonym">Epeira ventricosa</name>
    <dbReference type="NCBI Taxonomy" id="182803"/>
    <lineage>
        <taxon>Eukaryota</taxon>
        <taxon>Metazoa</taxon>
        <taxon>Ecdysozoa</taxon>
        <taxon>Arthropoda</taxon>
        <taxon>Chelicerata</taxon>
        <taxon>Arachnida</taxon>
        <taxon>Araneae</taxon>
        <taxon>Araneomorphae</taxon>
        <taxon>Entelegynae</taxon>
        <taxon>Araneoidea</taxon>
        <taxon>Araneidae</taxon>
        <taxon>Araneus</taxon>
    </lineage>
</organism>
<proteinExistence type="predicted"/>
<evidence type="ECO:0000313" key="2">
    <source>
        <dbReference type="EMBL" id="GBO15599.1"/>
    </source>
</evidence>